<dbReference type="EMBL" id="CADIKK010000038">
    <property type="protein sequence ID" value="CAB3804356.1"/>
    <property type="molecule type" value="Genomic_DNA"/>
</dbReference>
<feature type="region of interest" description="Disordered" evidence="1">
    <location>
        <begin position="85"/>
        <end position="106"/>
    </location>
</feature>
<protein>
    <recommendedName>
        <fullName evidence="4">Protein mobC</fullName>
    </recommendedName>
</protein>
<dbReference type="RefSeq" id="WP_175152982.1">
    <property type="nucleotide sequence ID" value="NZ_CADIKK010000038.1"/>
</dbReference>
<dbReference type="AlphaFoldDB" id="A0A6S7D2I1"/>
<dbReference type="Proteomes" id="UP000494365">
    <property type="component" value="Unassembled WGS sequence"/>
</dbReference>
<evidence type="ECO:0000313" key="2">
    <source>
        <dbReference type="EMBL" id="CAB3804356.1"/>
    </source>
</evidence>
<feature type="compositionally biased region" description="Low complexity" evidence="1">
    <location>
        <begin position="95"/>
        <end position="106"/>
    </location>
</feature>
<organism evidence="2 3">
    <name type="scientific">Paraburkholderia ultramafica</name>
    <dbReference type="NCBI Taxonomy" id="1544867"/>
    <lineage>
        <taxon>Bacteria</taxon>
        <taxon>Pseudomonadati</taxon>
        <taxon>Pseudomonadota</taxon>
        <taxon>Betaproteobacteria</taxon>
        <taxon>Burkholderiales</taxon>
        <taxon>Burkholderiaceae</taxon>
        <taxon>Paraburkholderia</taxon>
    </lineage>
</organism>
<sequence length="106" mass="11375">MTRLKNNFTQEEIAAFKAKIKALPPVAKKPKNLNKTEAVRAMASEIRFAQKIGYGLEDIASQLTEGGMAISAATLKNYLQRTKTQKKVASAHQEPAASSPTASTAG</sequence>
<keyword evidence="3" id="KW-1185">Reference proteome</keyword>
<evidence type="ECO:0000256" key="1">
    <source>
        <dbReference type="SAM" id="MobiDB-lite"/>
    </source>
</evidence>
<evidence type="ECO:0008006" key="4">
    <source>
        <dbReference type="Google" id="ProtNLM"/>
    </source>
</evidence>
<reference evidence="2 3" key="1">
    <citation type="submission" date="2020-04" db="EMBL/GenBank/DDBJ databases">
        <authorList>
            <person name="De Canck E."/>
        </authorList>
    </citation>
    <scope>NUCLEOTIDE SEQUENCE [LARGE SCALE GENOMIC DNA]</scope>
    <source>
        <strain evidence="2 3">LMG 28614</strain>
    </source>
</reference>
<accession>A0A6S7D2I1</accession>
<evidence type="ECO:0000313" key="3">
    <source>
        <dbReference type="Proteomes" id="UP000494365"/>
    </source>
</evidence>
<proteinExistence type="predicted"/>
<gene>
    <name evidence="2" type="ORF">LMG28614_06016</name>
</gene>
<name>A0A6S7D2I1_9BURK</name>